<dbReference type="EMBL" id="CP002994">
    <property type="protein sequence ID" value="AEM82682.1"/>
    <property type="molecule type" value="Genomic_DNA"/>
</dbReference>
<evidence type="ECO:0000313" key="1">
    <source>
        <dbReference type="EMBL" id="AEM82682.1"/>
    </source>
</evidence>
<gene>
    <name evidence="1" type="ORF">Strvi_2985</name>
</gene>
<accession>G2PDT2</accession>
<reference evidence="1" key="1">
    <citation type="submission" date="2011-08" db="EMBL/GenBank/DDBJ databases">
        <title>Complete sequence of chromosome of Streptomyces violaceusniger Tu 4113.</title>
        <authorList>
            <consortium name="US DOE Joint Genome Institute"/>
            <person name="Lucas S."/>
            <person name="Han J."/>
            <person name="Lapidus A."/>
            <person name="Cheng J.-F."/>
            <person name="Goodwin L."/>
            <person name="Pitluck S."/>
            <person name="Peters L."/>
            <person name="Ivanova N."/>
            <person name="Daligault H."/>
            <person name="Detter J.C."/>
            <person name="Han C."/>
            <person name="Tapia R."/>
            <person name="Land M."/>
            <person name="Hauser L."/>
            <person name="Kyrpides N."/>
            <person name="Ivanova N."/>
            <person name="Pagani I."/>
            <person name="Hagen A."/>
            <person name="Katz L."/>
            <person name="Fiedler H.-P."/>
            <person name="Keasling J."/>
            <person name="Fortman J."/>
            <person name="Woyke T."/>
        </authorList>
    </citation>
    <scope>NUCLEOTIDE SEQUENCE [LARGE SCALE GENOMIC DNA]</scope>
    <source>
        <strain evidence="1">Tu 4113</strain>
    </source>
</reference>
<name>G2PDT2_STRV4</name>
<sequence>MNGSQQAATEPGLADIDPTTLTREQLQGWHCALCGMTLGADRPLGRVTITRGATHTTYEVWACAPLH</sequence>
<dbReference type="KEGG" id="svl:Strvi_2985"/>
<dbReference type="eggNOG" id="ENOG50324YH">
    <property type="taxonomic scope" value="Bacteria"/>
</dbReference>
<proteinExistence type="predicted"/>
<evidence type="ECO:0000313" key="2">
    <source>
        <dbReference type="Proteomes" id="UP000008703"/>
    </source>
</evidence>
<organism evidence="1 2">
    <name type="scientific">Streptomyces violaceusniger (strain Tu 4113)</name>
    <dbReference type="NCBI Taxonomy" id="653045"/>
    <lineage>
        <taxon>Bacteria</taxon>
        <taxon>Bacillati</taxon>
        <taxon>Actinomycetota</taxon>
        <taxon>Actinomycetes</taxon>
        <taxon>Kitasatosporales</taxon>
        <taxon>Streptomycetaceae</taxon>
        <taxon>Streptomyces</taxon>
        <taxon>Streptomyces violaceusniger group</taxon>
    </lineage>
</organism>
<dbReference type="HOGENOM" id="CLU_2686421_0_0_11"/>
<dbReference type="Proteomes" id="UP000008703">
    <property type="component" value="Chromosome"/>
</dbReference>
<protein>
    <submittedName>
        <fullName evidence="1">Uncharacterized protein</fullName>
    </submittedName>
</protein>
<keyword evidence="2" id="KW-1185">Reference proteome</keyword>
<dbReference type="AlphaFoldDB" id="G2PDT2"/>
<dbReference type="RefSeq" id="WP_014056184.1">
    <property type="nucleotide sequence ID" value="NC_015957.1"/>
</dbReference>